<dbReference type="GO" id="GO:0005802">
    <property type="term" value="C:trans-Golgi network"/>
    <property type="evidence" value="ECO:0007669"/>
    <property type="project" value="TreeGrafter"/>
</dbReference>
<dbReference type="PANTHER" id="PTHR21614">
    <property type="entry name" value="SHORT COILED COIL PROTEIN"/>
    <property type="match status" value="1"/>
</dbReference>
<keyword evidence="6" id="KW-0963">Cytoplasm</keyword>
<dbReference type="HOGENOM" id="CLU_1993592_0_0_1"/>
<comment type="subcellular location">
    <subcellularLocation>
        <location evidence="3">Cytoplasm</location>
        <location evidence="3">Cytosol</location>
    </subcellularLocation>
    <subcellularLocation>
        <location evidence="2">Golgi apparatus membrane</location>
        <topology evidence="2">Peripheral membrane protein</topology>
        <orientation evidence="2">Cytoplasmic side</orientation>
    </subcellularLocation>
    <subcellularLocation>
        <location evidence="4">Golgi apparatus</location>
        <location evidence="4">trans-Golgi network</location>
    </subcellularLocation>
</comment>
<reference evidence="11" key="1">
    <citation type="submission" date="2010-09" db="EMBL/GenBank/DDBJ databases">
        <title>The genome sequence of Geomyces destructans 20631-21.</title>
        <authorList>
            <consortium name="The Broad Institute Genome Sequencing Platform"/>
            <person name="Cuomo C.A."/>
            <person name="Blehert D.S."/>
            <person name="Lorch J.M."/>
            <person name="Young S.K."/>
            <person name="Zeng Q."/>
            <person name="Gargeya S."/>
            <person name="Fitzgerald M."/>
            <person name="Haas B."/>
            <person name="Abouelleil A."/>
            <person name="Alvarado L."/>
            <person name="Arachchi H.M."/>
            <person name="Berlin A."/>
            <person name="Brown A."/>
            <person name="Chapman S.B."/>
            <person name="Chen Z."/>
            <person name="Dunbar C."/>
            <person name="Freedman E."/>
            <person name="Gearin G."/>
            <person name="Gellesch M."/>
            <person name="Goldberg J."/>
            <person name="Griggs A."/>
            <person name="Gujja S."/>
            <person name="Heiman D."/>
            <person name="Howarth C."/>
            <person name="Larson L."/>
            <person name="Lui A."/>
            <person name="MacDonald P.J.P."/>
            <person name="Montmayeur A."/>
            <person name="Murphy C."/>
            <person name="Neiman D."/>
            <person name="Pearson M."/>
            <person name="Priest M."/>
            <person name="Roberts A."/>
            <person name="Saif S."/>
            <person name="Shea T."/>
            <person name="Shenoy N."/>
            <person name="Sisk P."/>
            <person name="Stolte C."/>
            <person name="Sykes S."/>
            <person name="Wortman J."/>
            <person name="Nusbaum C."/>
            <person name="Birren B."/>
        </authorList>
    </citation>
    <scope>NUCLEOTIDE SEQUENCE [LARGE SCALE GENOMIC DNA]</scope>
    <source>
        <strain evidence="11">ATCC MYA-4855 / 20631-21</strain>
    </source>
</reference>
<dbReference type="InterPro" id="IPR019357">
    <property type="entry name" value="SCOC"/>
</dbReference>
<keyword evidence="8" id="KW-0175">Coiled coil</keyword>
<keyword evidence="9" id="KW-0472">Membrane</keyword>
<evidence type="ECO:0000256" key="3">
    <source>
        <dbReference type="ARBA" id="ARBA00004514"/>
    </source>
</evidence>
<comment type="function">
    <text evidence="1">Positive regulator of amino acid starvation-induced autophagy.</text>
</comment>
<evidence type="ECO:0000256" key="6">
    <source>
        <dbReference type="ARBA" id="ARBA00022490"/>
    </source>
</evidence>
<dbReference type="STRING" id="658429.L8G2U1"/>
<dbReference type="Gene3D" id="1.20.5.170">
    <property type="match status" value="1"/>
</dbReference>
<evidence type="ECO:0000313" key="10">
    <source>
        <dbReference type="EMBL" id="ELR07565.1"/>
    </source>
</evidence>
<dbReference type="EMBL" id="GL573543">
    <property type="protein sequence ID" value="ELR07565.1"/>
    <property type="molecule type" value="Genomic_DNA"/>
</dbReference>
<dbReference type="GO" id="GO:0005829">
    <property type="term" value="C:cytosol"/>
    <property type="evidence" value="ECO:0007669"/>
    <property type="project" value="UniProtKB-SubCell"/>
</dbReference>
<evidence type="ECO:0000256" key="8">
    <source>
        <dbReference type="ARBA" id="ARBA00023054"/>
    </source>
</evidence>
<accession>L8G2U1</accession>
<dbReference type="PANTHER" id="PTHR21614:SF0">
    <property type="entry name" value="GEO08385P1"/>
    <property type="match status" value="1"/>
</dbReference>
<evidence type="ECO:0000256" key="7">
    <source>
        <dbReference type="ARBA" id="ARBA00023034"/>
    </source>
</evidence>
<name>L8G2U1_PSED2</name>
<dbReference type="Pfam" id="PF10224">
    <property type="entry name" value="DUF2205"/>
    <property type="match status" value="1"/>
</dbReference>
<evidence type="ECO:0000256" key="9">
    <source>
        <dbReference type="ARBA" id="ARBA00023136"/>
    </source>
</evidence>
<evidence type="ECO:0000313" key="11">
    <source>
        <dbReference type="Proteomes" id="UP000011064"/>
    </source>
</evidence>
<comment type="similarity">
    <text evidence="5">Belongs to the SCOC family.</text>
</comment>
<evidence type="ECO:0000256" key="1">
    <source>
        <dbReference type="ARBA" id="ARBA00002743"/>
    </source>
</evidence>
<dbReference type="InParanoid" id="L8G2U1"/>
<protein>
    <submittedName>
        <fullName evidence="10">Uncharacterized protein</fullName>
    </submittedName>
</protein>
<keyword evidence="7" id="KW-0333">Golgi apparatus</keyword>
<evidence type="ECO:0000256" key="2">
    <source>
        <dbReference type="ARBA" id="ARBA00004255"/>
    </source>
</evidence>
<dbReference type="GO" id="GO:0000139">
    <property type="term" value="C:Golgi membrane"/>
    <property type="evidence" value="ECO:0007669"/>
    <property type="project" value="UniProtKB-SubCell"/>
</dbReference>
<gene>
    <name evidence="10" type="ORF">GMDG_08480</name>
</gene>
<dbReference type="VEuPathDB" id="FungiDB:GMDG_08480"/>
<dbReference type="AlphaFoldDB" id="L8G2U1"/>
<evidence type="ECO:0000256" key="4">
    <source>
        <dbReference type="ARBA" id="ARBA00004601"/>
    </source>
</evidence>
<organism evidence="10 11">
    <name type="scientific">Pseudogymnoascus destructans (strain ATCC MYA-4855 / 20631-21)</name>
    <name type="common">Bat white-nose syndrome fungus</name>
    <name type="synonym">Geomyces destructans</name>
    <dbReference type="NCBI Taxonomy" id="658429"/>
    <lineage>
        <taxon>Eukaryota</taxon>
        <taxon>Fungi</taxon>
        <taxon>Dikarya</taxon>
        <taxon>Ascomycota</taxon>
        <taxon>Pezizomycotina</taxon>
        <taxon>Leotiomycetes</taxon>
        <taxon>Thelebolales</taxon>
        <taxon>Thelebolaceae</taxon>
        <taxon>Pseudogymnoascus</taxon>
    </lineage>
</organism>
<dbReference type="Proteomes" id="UP000011064">
    <property type="component" value="Unassembled WGS sequence"/>
</dbReference>
<sequence>MIVFQDTSTASLDGFNADELLNLLYRHRTTECKKGEEVFDKDDARAMTPRRNSDELEKMSQEARVQLSQHAKLLNESLLEIFNCIEAIKEEHDKLDGNNKFLQRYISDLMSTPKIAATGSGSRKK</sequence>
<evidence type="ECO:0000256" key="5">
    <source>
        <dbReference type="ARBA" id="ARBA00010880"/>
    </source>
</evidence>
<keyword evidence="11" id="KW-1185">Reference proteome</keyword>
<proteinExistence type="inferred from homology"/>